<feature type="transmembrane region" description="Helical" evidence="8">
    <location>
        <begin position="290"/>
        <end position="309"/>
    </location>
</feature>
<feature type="transmembrane region" description="Helical" evidence="8">
    <location>
        <begin position="174"/>
        <end position="193"/>
    </location>
</feature>
<comment type="similarity">
    <text evidence="2">Belongs to the binding-protein-dependent transport system permease family. FecCD subfamily.</text>
</comment>
<dbReference type="PANTHER" id="PTHR30472:SF25">
    <property type="entry name" value="ABC TRANSPORTER PERMEASE PROTEIN MJ0876-RELATED"/>
    <property type="match status" value="1"/>
</dbReference>
<keyword evidence="5 8" id="KW-0812">Transmembrane</keyword>
<gene>
    <name evidence="9" type="ORF">IDSA_11805</name>
</gene>
<evidence type="ECO:0000256" key="7">
    <source>
        <dbReference type="ARBA" id="ARBA00023136"/>
    </source>
</evidence>
<evidence type="ECO:0000256" key="1">
    <source>
        <dbReference type="ARBA" id="ARBA00004651"/>
    </source>
</evidence>
<comment type="caution">
    <text evidence="9">The sequence shown here is derived from an EMBL/GenBank/DDBJ whole genome shotgun (WGS) entry which is preliminary data.</text>
</comment>
<evidence type="ECO:0000256" key="5">
    <source>
        <dbReference type="ARBA" id="ARBA00022692"/>
    </source>
</evidence>
<name>A0A094IWA9_9GAMM</name>
<dbReference type="GO" id="GO:0005886">
    <property type="term" value="C:plasma membrane"/>
    <property type="evidence" value="ECO:0007669"/>
    <property type="project" value="UniProtKB-SubCell"/>
</dbReference>
<organism evidence="9 10">
    <name type="scientific">Pseudidiomarina salinarum</name>
    <dbReference type="NCBI Taxonomy" id="435908"/>
    <lineage>
        <taxon>Bacteria</taxon>
        <taxon>Pseudomonadati</taxon>
        <taxon>Pseudomonadota</taxon>
        <taxon>Gammaproteobacteria</taxon>
        <taxon>Alteromonadales</taxon>
        <taxon>Idiomarinaceae</taxon>
        <taxon>Pseudidiomarina</taxon>
    </lineage>
</organism>
<sequence length="318" mass="33586">MKFLLLSLLLLVIAVVYLGMGHSGWQGWPGSALQQDIVLQIRLPRLLLAMANGVALGLAGATLQIILRNPLAEPGITGVAGGAALATVLAMYTGWLLPVSWWLPLVGMFGGAVSLLLLWLIAGTNPSGTRIILGGVAIASFSGALIALVLNLAPNPFAFQEWSLWLMGSVANRGWPHLILMIPCLVIGALLLFSQRQFIGAHIFDPATLRSLGFNSGRGSLFVLFAVTLLVSASVITAGVVSFIGLLAPHAVRLLGIQRPYPLMVWSAVAGALLMAIIDMTIRLVPTAVELQLGVVAAFLGAPLLVFLLRRPYGDTHA</sequence>
<keyword evidence="6 8" id="KW-1133">Transmembrane helix</keyword>
<dbReference type="Proteomes" id="UP000054363">
    <property type="component" value="Unassembled WGS sequence"/>
</dbReference>
<comment type="subcellular location">
    <subcellularLocation>
        <location evidence="1">Cell membrane</location>
        <topology evidence="1">Multi-pass membrane protein</topology>
    </subcellularLocation>
</comment>
<evidence type="ECO:0000256" key="6">
    <source>
        <dbReference type="ARBA" id="ARBA00022989"/>
    </source>
</evidence>
<feature type="transmembrane region" description="Helical" evidence="8">
    <location>
        <begin position="101"/>
        <end position="122"/>
    </location>
</feature>
<dbReference type="Pfam" id="PF01032">
    <property type="entry name" value="FecCD"/>
    <property type="match status" value="1"/>
</dbReference>
<feature type="transmembrane region" description="Helical" evidence="8">
    <location>
        <begin position="221"/>
        <end position="248"/>
    </location>
</feature>
<dbReference type="OrthoDB" id="9055647at2"/>
<dbReference type="SUPFAM" id="SSF81345">
    <property type="entry name" value="ABC transporter involved in vitamin B12 uptake, BtuC"/>
    <property type="match status" value="1"/>
</dbReference>
<dbReference type="eggNOG" id="COG0609">
    <property type="taxonomic scope" value="Bacteria"/>
</dbReference>
<evidence type="ECO:0000256" key="4">
    <source>
        <dbReference type="ARBA" id="ARBA00022475"/>
    </source>
</evidence>
<dbReference type="Gene3D" id="1.10.3470.10">
    <property type="entry name" value="ABC transporter involved in vitamin B12 uptake, BtuC"/>
    <property type="match status" value="1"/>
</dbReference>
<dbReference type="STRING" id="435908.IDSA_11805"/>
<dbReference type="InterPro" id="IPR000522">
    <property type="entry name" value="ABC_transptr_permease_BtuC"/>
</dbReference>
<evidence type="ECO:0008006" key="11">
    <source>
        <dbReference type="Google" id="ProtNLM"/>
    </source>
</evidence>
<dbReference type="AlphaFoldDB" id="A0A094IWA9"/>
<evidence type="ECO:0000256" key="3">
    <source>
        <dbReference type="ARBA" id="ARBA00022448"/>
    </source>
</evidence>
<feature type="transmembrane region" description="Helical" evidence="8">
    <location>
        <begin position="75"/>
        <end position="95"/>
    </location>
</feature>
<dbReference type="RefSeq" id="WP_034777097.1">
    <property type="nucleotide sequence ID" value="NZ_JPER01000009.1"/>
</dbReference>
<evidence type="ECO:0000256" key="2">
    <source>
        <dbReference type="ARBA" id="ARBA00007935"/>
    </source>
</evidence>
<feature type="transmembrane region" description="Helical" evidence="8">
    <location>
        <begin position="260"/>
        <end position="278"/>
    </location>
</feature>
<dbReference type="PANTHER" id="PTHR30472">
    <property type="entry name" value="FERRIC ENTEROBACTIN TRANSPORT SYSTEM PERMEASE PROTEIN"/>
    <property type="match status" value="1"/>
</dbReference>
<accession>A0A094IWA9</accession>
<evidence type="ECO:0000313" key="9">
    <source>
        <dbReference type="EMBL" id="KFZ30129.1"/>
    </source>
</evidence>
<feature type="transmembrane region" description="Helical" evidence="8">
    <location>
        <begin position="131"/>
        <end position="154"/>
    </location>
</feature>
<dbReference type="EMBL" id="JPER01000009">
    <property type="protein sequence ID" value="KFZ30129.1"/>
    <property type="molecule type" value="Genomic_DNA"/>
</dbReference>
<evidence type="ECO:0000313" key="10">
    <source>
        <dbReference type="Proteomes" id="UP000054363"/>
    </source>
</evidence>
<keyword evidence="7 8" id="KW-0472">Membrane</keyword>
<reference evidence="9 10" key="1">
    <citation type="submission" date="2014-06" db="EMBL/GenBank/DDBJ databases">
        <title>The draft genome sequence of Idiomarina salinarum ISL-52.</title>
        <authorList>
            <person name="Du J."/>
            <person name="Shao Z."/>
        </authorList>
    </citation>
    <scope>NUCLEOTIDE SEQUENCE [LARGE SCALE GENOMIC DNA]</scope>
    <source>
        <strain evidence="9 10">ISL-52</strain>
    </source>
</reference>
<keyword evidence="10" id="KW-1185">Reference proteome</keyword>
<keyword evidence="4" id="KW-1003">Cell membrane</keyword>
<dbReference type="GO" id="GO:0022857">
    <property type="term" value="F:transmembrane transporter activity"/>
    <property type="evidence" value="ECO:0007669"/>
    <property type="project" value="InterPro"/>
</dbReference>
<dbReference type="InterPro" id="IPR037294">
    <property type="entry name" value="ABC_BtuC-like"/>
</dbReference>
<evidence type="ECO:0000256" key="8">
    <source>
        <dbReference type="SAM" id="Phobius"/>
    </source>
</evidence>
<feature type="transmembrane region" description="Helical" evidence="8">
    <location>
        <begin position="44"/>
        <end position="63"/>
    </location>
</feature>
<dbReference type="CDD" id="cd06550">
    <property type="entry name" value="TM_ABC_iron-siderophores_like"/>
    <property type="match status" value="1"/>
</dbReference>
<protein>
    <recommendedName>
        <fullName evidence="11">ABC transporter permease</fullName>
    </recommendedName>
</protein>
<keyword evidence="3" id="KW-0813">Transport</keyword>
<proteinExistence type="inferred from homology"/>